<sequence length="90" mass="10197">MFASLDADELEAADDTENSFDDDVMAPLELEQEMKTERLRYVGGYLAFKFPQHDFLGSHVKIGEGTWNKSASRNKEGLMTPSDFFLNDSK</sequence>
<reference evidence="2 3" key="1">
    <citation type="submission" date="2019-05" db="EMBL/GenBank/DDBJ databases">
        <title>Another draft genome of Portunus trituberculatus and its Hox gene families provides insights of decapod evolution.</title>
        <authorList>
            <person name="Jeong J.-H."/>
            <person name="Song I."/>
            <person name="Kim S."/>
            <person name="Choi T."/>
            <person name="Kim D."/>
            <person name="Ryu S."/>
            <person name="Kim W."/>
        </authorList>
    </citation>
    <scope>NUCLEOTIDE SEQUENCE [LARGE SCALE GENOMIC DNA]</scope>
    <source>
        <tissue evidence="2">Muscle</tissue>
    </source>
</reference>
<comment type="caution">
    <text evidence="2">The sequence shown here is derived from an EMBL/GenBank/DDBJ whole genome shotgun (WGS) entry which is preliminary data.</text>
</comment>
<organism evidence="2 3">
    <name type="scientific">Portunus trituberculatus</name>
    <name type="common">Swimming crab</name>
    <name type="synonym">Neptunus trituberculatus</name>
    <dbReference type="NCBI Taxonomy" id="210409"/>
    <lineage>
        <taxon>Eukaryota</taxon>
        <taxon>Metazoa</taxon>
        <taxon>Ecdysozoa</taxon>
        <taxon>Arthropoda</taxon>
        <taxon>Crustacea</taxon>
        <taxon>Multicrustacea</taxon>
        <taxon>Malacostraca</taxon>
        <taxon>Eumalacostraca</taxon>
        <taxon>Eucarida</taxon>
        <taxon>Decapoda</taxon>
        <taxon>Pleocyemata</taxon>
        <taxon>Brachyura</taxon>
        <taxon>Eubrachyura</taxon>
        <taxon>Portunoidea</taxon>
        <taxon>Portunidae</taxon>
        <taxon>Portuninae</taxon>
        <taxon>Portunus</taxon>
    </lineage>
</organism>
<dbReference type="Proteomes" id="UP000324222">
    <property type="component" value="Unassembled WGS sequence"/>
</dbReference>
<protein>
    <submittedName>
        <fullName evidence="2">Uncharacterized protein</fullName>
    </submittedName>
</protein>
<dbReference type="AlphaFoldDB" id="A0A5B7KKQ0"/>
<feature type="region of interest" description="Disordered" evidence="1">
    <location>
        <begin position="1"/>
        <end position="22"/>
    </location>
</feature>
<dbReference type="EMBL" id="VSRR010147788">
    <property type="protein sequence ID" value="MPD05789.1"/>
    <property type="molecule type" value="Genomic_DNA"/>
</dbReference>
<proteinExistence type="predicted"/>
<gene>
    <name evidence="2" type="ORF">E2C01_101554</name>
</gene>
<evidence type="ECO:0000256" key="1">
    <source>
        <dbReference type="SAM" id="MobiDB-lite"/>
    </source>
</evidence>
<evidence type="ECO:0000313" key="2">
    <source>
        <dbReference type="EMBL" id="MPD05789.1"/>
    </source>
</evidence>
<accession>A0A5B7KKQ0</accession>
<name>A0A5B7KKQ0_PORTR</name>
<keyword evidence="3" id="KW-1185">Reference proteome</keyword>
<evidence type="ECO:0000313" key="3">
    <source>
        <dbReference type="Proteomes" id="UP000324222"/>
    </source>
</evidence>